<sequence length="148" mass="16739">MAQMTVQVVTPDGLKYDHHASFIHAVTKDGQIGILPGHINLIAPLEVEELKVRRVDDESHVDWIAVNGGIIEVKDDFITIVANSAERDRDIDVSRAERAKQRAERVLEEETKRVLEEATKSDRNDDVQRAQIALRRALNRINVGTKIR</sequence>
<evidence type="ECO:0000256" key="13">
    <source>
        <dbReference type="RuleBase" id="RU003656"/>
    </source>
</evidence>
<evidence type="ECO:0000259" key="15">
    <source>
        <dbReference type="Pfam" id="PF02823"/>
    </source>
</evidence>
<evidence type="ECO:0000256" key="3">
    <source>
        <dbReference type="ARBA" id="ARBA00005712"/>
    </source>
</evidence>
<dbReference type="Gene3D" id="2.60.15.10">
    <property type="entry name" value="F0F1 ATP synthase delta/epsilon subunit, N-terminal"/>
    <property type="match status" value="1"/>
</dbReference>
<dbReference type="InterPro" id="IPR036771">
    <property type="entry name" value="ATPsynth_dsu/esu_N"/>
</dbReference>
<evidence type="ECO:0000256" key="5">
    <source>
        <dbReference type="ARBA" id="ARBA00022448"/>
    </source>
</evidence>
<dbReference type="Proteomes" id="UP000509120">
    <property type="component" value="Chromosome"/>
</dbReference>
<keyword evidence="6 12" id="KW-0406">Ion transport</keyword>
<comment type="subcellular location">
    <subcellularLocation>
        <location evidence="12">Cell membrane</location>
        <topology evidence="12">Peripheral membrane protein</topology>
    </subcellularLocation>
    <subcellularLocation>
        <location evidence="2">Endomembrane system</location>
        <topology evidence="2">Peripheral membrane protein</topology>
    </subcellularLocation>
</comment>
<gene>
    <name evidence="12 16" type="primary">atpC</name>
    <name evidence="16" type="ORF">STHERMO_0525</name>
</gene>
<comment type="function">
    <text evidence="1 12">Produces ATP from ADP in the presence of a proton gradient across the membrane.</text>
</comment>
<evidence type="ECO:0000313" key="16">
    <source>
        <dbReference type="EMBL" id="CAD0154580.1"/>
    </source>
</evidence>
<evidence type="ECO:0000256" key="7">
    <source>
        <dbReference type="ARBA" id="ARBA00023136"/>
    </source>
</evidence>
<feature type="domain" description="ATP synthase F1 complex delta/epsilon subunit N-terminal" evidence="15">
    <location>
        <begin position="4"/>
        <end position="85"/>
    </location>
</feature>
<evidence type="ECO:0000256" key="12">
    <source>
        <dbReference type="HAMAP-Rule" id="MF_00530"/>
    </source>
</evidence>
<comment type="similarity">
    <text evidence="3 12 13">Belongs to the ATPase epsilon chain family.</text>
</comment>
<dbReference type="GO" id="GO:0045259">
    <property type="term" value="C:proton-transporting ATP synthase complex"/>
    <property type="evidence" value="ECO:0007669"/>
    <property type="project" value="UniProtKB-KW"/>
</dbReference>
<keyword evidence="12" id="KW-0375">Hydrogen ion transport</keyword>
<dbReference type="PANTHER" id="PTHR13822">
    <property type="entry name" value="ATP SYNTHASE DELTA/EPSILON CHAIN"/>
    <property type="match status" value="1"/>
</dbReference>
<dbReference type="InterPro" id="IPR020546">
    <property type="entry name" value="ATP_synth_F1_dsu/esu_N"/>
</dbReference>
<evidence type="ECO:0000256" key="10">
    <source>
        <dbReference type="ARBA" id="ARBA00030215"/>
    </source>
</evidence>
<dbReference type="EMBL" id="LR822030">
    <property type="protein sequence ID" value="CAD0154580.1"/>
    <property type="molecule type" value="Genomic_DNA"/>
</dbReference>
<dbReference type="GO" id="GO:0005886">
    <property type="term" value="C:plasma membrane"/>
    <property type="evidence" value="ECO:0007669"/>
    <property type="project" value="UniProtKB-SubCell"/>
</dbReference>
<dbReference type="Gene3D" id="1.20.5.440">
    <property type="entry name" value="ATP synthase delta/epsilon subunit, C-terminal domain"/>
    <property type="match status" value="1"/>
</dbReference>
<evidence type="ECO:0000259" key="14">
    <source>
        <dbReference type="Pfam" id="PF00401"/>
    </source>
</evidence>
<dbReference type="GO" id="GO:0005524">
    <property type="term" value="F:ATP binding"/>
    <property type="evidence" value="ECO:0007669"/>
    <property type="project" value="UniProtKB-UniRule"/>
</dbReference>
<dbReference type="RefSeq" id="WP_014621240.1">
    <property type="nucleotide sequence ID" value="NZ_CP035306.1"/>
</dbReference>
<protein>
    <recommendedName>
        <fullName evidence="4 12">ATP synthase epsilon chain</fullName>
    </recommendedName>
    <alternativeName>
        <fullName evidence="11 12">ATP synthase F1 sector epsilon subunit</fullName>
    </alternativeName>
    <alternativeName>
        <fullName evidence="10 12">F-ATPase epsilon subunit</fullName>
    </alternativeName>
</protein>
<name>A0AAU9H453_STRTR</name>
<evidence type="ECO:0000256" key="6">
    <source>
        <dbReference type="ARBA" id="ARBA00023065"/>
    </source>
</evidence>
<keyword evidence="7 12" id="KW-0472">Membrane</keyword>
<feature type="domain" description="ATP synthase epsilon subunit C-terminal" evidence="14">
    <location>
        <begin position="90"/>
        <end position="143"/>
    </location>
</feature>
<dbReference type="HAMAP" id="MF_00530">
    <property type="entry name" value="ATP_synth_epsil_bac"/>
    <property type="match status" value="1"/>
</dbReference>
<proteinExistence type="inferred from homology"/>
<organism evidence="16 17">
    <name type="scientific">Streptococcus thermophilus</name>
    <dbReference type="NCBI Taxonomy" id="1308"/>
    <lineage>
        <taxon>Bacteria</taxon>
        <taxon>Bacillati</taxon>
        <taxon>Bacillota</taxon>
        <taxon>Bacilli</taxon>
        <taxon>Lactobacillales</taxon>
        <taxon>Streptococcaceae</taxon>
        <taxon>Streptococcus</taxon>
    </lineage>
</organism>
<keyword evidence="8 12" id="KW-0139">CF(1)</keyword>
<dbReference type="NCBIfam" id="TIGR01216">
    <property type="entry name" value="ATP_synt_epsi"/>
    <property type="match status" value="1"/>
</dbReference>
<accession>A0AAU9H453</accession>
<dbReference type="GO" id="GO:0012505">
    <property type="term" value="C:endomembrane system"/>
    <property type="evidence" value="ECO:0007669"/>
    <property type="project" value="UniProtKB-SubCell"/>
</dbReference>
<dbReference type="Pfam" id="PF00401">
    <property type="entry name" value="ATP-synt_DE"/>
    <property type="match status" value="1"/>
</dbReference>
<evidence type="ECO:0000256" key="8">
    <source>
        <dbReference type="ARBA" id="ARBA00023196"/>
    </source>
</evidence>
<comment type="subunit">
    <text evidence="12 13">F-type ATPases have 2 components, CF(1) - the catalytic core - and CF(0) - the membrane proton channel. CF(1) has five subunits: alpha(3), beta(3), gamma(1), delta(1), epsilon(1). CF(0) has three main subunits: a, b and c.</text>
</comment>
<dbReference type="Pfam" id="PF02823">
    <property type="entry name" value="ATP-synt_DE_N"/>
    <property type="match status" value="1"/>
</dbReference>
<keyword evidence="12" id="KW-1003">Cell membrane</keyword>
<dbReference type="NCBIfam" id="NF001846">
    <property type="entry name" value="PRK00571.1-3"/>
    <property type="match status" value="1"/>
</dbReference>
<evidence type="ECO:0000256" key="2">
    <source>
        <dbReference type="ARBA" id="ARBA00004184"/>
    </source>
</evidence>
<evidence type="ECO:0000256" key="11">
    <source>
        <dbReference type="ARBA" id="ARBA00031795"/>
    </source>
</evidence>
<dbReference type="AlphaFoldDB" id="A0AAU9H453"/>
<evidence type="ECO:0000256" key="4">
    <source>
        <dbReference type="ARBA" id="ARBA00014480"/>
    </source>
</evidence>
<dbReference type="CDD" id="cd12152">
    <property type="entry name" value="F1-ATPase_delta"/>
    <property type="match status" value="1"/>
</dbReference>
<dbReference type="SUPFAM" id="SSF51344">
    <property type="entry name" value="Epsilon subunit of F1F0-ATP synthase N-terminal domain"/>
    <property type="match status" value="1"/>
</dbReference>
<keyword evidence="9 12" id="KW-0066">ATP synthesis</keyword>
<evidence type="ECO:0000256" key="1">
    <source>
        <dbReference type="ARBA" id="ARBA00003543"/>
    </source>
</evidence>
<evidence type="ECO:0000313" key="17">
    <source>
        <dbReference type="Proteomes" id="UP000509120"/>
    </source>
</evidence>
<evidence type="ECO:0000256" key="9">
    <source>
        <dbReference type="ARBA" id="ARBA00023310"/>
    </source>
</evidence>
<dbReference type="GO" id="GO:0046933">
    <property type="term" value="F:proton-transporting ATP synthase activity, rotational mechanism"/>
    <property type="evidence" value="ECO:0007669"/>
    <property type="project" value="UniProtKB-UniRule"/>
</dbReference>
<dbReference type="PANTHER" id="PTHR13822:SF10">
    <property type="entry name" value="ATP SYNTHASE EPSILON CHAIN, CHLOROPLASTIC"/>
    <property type="match status" value="1"/>
</dbReference>
<dbReference type="InterPro" id="IPR020547">
    <property type="entry name" value="ATP_synth_F1_esu_C"/>
</dbReference>
<reference evidence="16 17" key="1">
    <citation type="submission" date="2020-06" db="EMBL/GenBank/DDBJ databases">
        <authorList>
            <person name="Chuat V."/>
        </authorList>
    </citation>
    <scope>NUCLEOTIDE SEQUENCE [LARGE SCALE GENOMIC DNA]</scope>
    <source>
        <strain evidence="16">STH_CIRM_1046</strain>
    </source>
</reference>
<keyword evidence="5 12" id="KW-0813">Transport</keyword>
<dbReference type="InterPro" id="IPR001469">
    <property type="entry name" value="ATP_synth_F1_dsu/esu"/>
</dbReference>